<dbReference type="Pfam" id="PF13181">
    <property type="entry name" value="TPR_8"/>
    <property type="match status" value="2"/>
</dbReference>
<sequence>MSRYFRNRPLLVLLTVLALLTGGLVSCSQYSTKPISKGYHNLTAHFNAYVIARDEIKEAELILFKTRQENYSQLLPILLPVDSMLSMPVKPQLDDAIKKASLIPERHQNSKWLDNAYILIGRARLLKQDLPNAIDVFKYVNTKGTSEDDKHEALVGLMRAYTEASDYANALNVAEYLRTQPLNKANTRDFYITKAYIHERKGEYAVAAGILDATFPALKKGESTARLHLIAGQLYDLTGQPAKAIAHYEKVQKSQPTYDLSFYANLYAIQSNGLTGDQKRLAQSTETFESMLNDRKNADLKDKIYFTMGLLEARNGRIDKAISFYRQSIQAAGANTTQIPYTYQEIGKLYFEKKADYSKAKVYYDSALALMPQQSPDYAALMNRKKTLDEFVQYQTTIRTEDSLLNLAQMNPTALDKLLDNVITQKEKEDQAQAALAQQIVERASNGNFNAVPGATNSNLQPNERWVLYNPVALSQGRQEFSVRWGNRPIEDNWRRSNKEASEAIAGVNSPLNGGTSANDVSPNAPLQQQDAANATASVNATTTGRKAQKDAFYAKIPFTKEAQAQANQRVENALYKLGKLYKFQLNQPADAIPTFEQLLTRYPNTLQKPEVYYLLHLSNEQLGKTSSWKDKLLAEYPNTSYARLAGKTVAQSGDSEAKALVTYNQIYELYQANNVTEALARADNSLSSFAGTQLEDKLALLRVILVGRVQGVDAYRQSINEFIRDYPASPLLPRVKAMQDAANRITANRK</sequence>
<name>A0ABT0HG99_9BACT</name>
<comment type="caution">
    <text evidence="3">The sequence shown here is derived from an EMBL/GenBank/DDBJ whole genome shotgun (WGS) entry which is preliminary data.</text>
</comment>
<dbReference type="Pfam" id="PF13174">
    <property type="entry name" value="TPR_6"/>
    <property type="match status" value="1"/>
</dbReference>
<evidence type="ECO:0000313" key="4">
    <source>
        <dbReference type="Proteomes" id="UP001202180"/>
    </source>
</evidence>
<proteinExistence type="predicted"/>
<organism evidence="3 4">
    <name type="scientific">Spirosoma liriopis</name>
    <dbReference type="NCBI Taxonomy" id="2937440"/>
    <lineage>
        <taxon>Bacteria</taxon>
        <taxon>Pseudomonadati</taxon>
        <taxon>Bacteroidota</taxon>
        <taxon>Cytophagia</taxon>
        <taxon>Cytophagales</taxon>
        <taxon>Cytophagaceae</taxon>
        <taxon>Spirosoma</taxon>
    </lineage>
</organism>
<dbReference type="PROSITE" id="PS51257">
    <property type="entry name" value="PROKAR_LIPOPROTEIN"/>
    <property type="match status" value="1"/>
</dbReference>
<dbReference type="Proteomes" id="UP001202180">
    <property type="component" value="Unassembled WGS sequence"/>
</dbReference>
<dbReference type="Gene3D" id="1.25.40.10">
    <property type="entry name" value="Tetratricopeptide repeat domain"/>
    <property type="match status" value="3"/>
</dbReference>
<feature type="compositionally biased region" description="Low complexity" evidence="2">
    <location>
        <begin position="532"/>
        <end position="544"/>
    </location>
</feature>
<gene>
    <name evidence="3" type="ORF">M0L20_04870</name>
</gene>
<keyword evidence="4" id="KW-1185">Reference proteome</keyword>
<feature type="compositionally biased region" description="Polar residues" evidence="2">
    <location>
        <begin position="510"/>
        <end position="531"/>
    </location>
</feature>
<dbReference type="InterPro" id="IPR019734">
    <property type="entry name" value="TPR_rpt"/>
</dbReference>
<reference evidence="3 4" key="1">
    <citation type="submission" date="2022-04" db="EMBL/GenBank/DDBJ databases">
        <title>Spirosoma sp. strain RP8 genome sequencing and assembly.</title>
        <authorList>
            <person name="Jung Y."/>
        </authorList>
    </citation>
    <scope>NUCLEOTIDE SEQUENCE [LARGE SCALE GENOMIC DNA]</scope>
    <source>
        <strain evidence="3 4">RP8</strain>
    </source>
</reference>
<dbReference type="PROSITE" id="PS50005">
    <property type="entry name" value="TPR"/>
    <property type="match status" value="1"/>
</dbReference>
<dbReference type="InterPro" id="IPR011990">
    <property type="entry name" value="TPR-like_helical_dom_sf"/>
</dbReference>
<feature type="region of interest" description="Disordered" evidence="2">
    <location>
        <begin position="507"/>
        <end position="544"/>
    </location>
</feature>
<keyword evidence="1" id="KW-0802">TPR repeat</keyword>
<dbReference type="SMART" id="SM00028">
    <property type="entry name" value="TPR"/>
    <property type="match status" value="4"/>
</dbReference>
<evidence type="ECO:0000256" key="1">
    <source>
        <dbReference type="PROSITE-ProRule" id="PRU00339"/>
    </source>
</evidence>
<evidence type="ECO:0000313" key="3">
    <source>
        <dbReference type="EMBL" id="MCK8491173.1"/>
    </source>
</evidence>
<protein>
    <submittedName>
        <fullName evidence="3">Tetratricopeptide repeat protein</fullName>
    </submittedName>
</protein>
<dbReference type="SUPFAM" id="SSF48452">
    <property type="entry name" value="TPR-like"/>
    <property type="match status" value="1"/>
</dbReference>
<evidence type="ECO:0000256" key="2">
    <source>
        <dbReference type="SAM" id="MobiDB-lite"/>
    </source>
</evidence>
<dbReference type="EMBL" id="JALPRF010000001">
    <property type="protein sequence ID" value="MCK8491173.1"/>
    <property type="molecule type" value="Genomic_DNA"/>
</dbReference>
<accession>A0ABT0HG99</accession>
<feature type="repeat" description="TPR" evidence="1">
    <location>
        <begin position="302"/>
        <end position="335"/>
    </location>
</feature>
<dbReference type="RefSeq" id="WP_248475948.1">
    <property type="nucleotide sequence ID" value="NZ_JALPRF010000001.1"/>
</dbReference>